<proteinExistence type="predicted"/>
<organism evidence="1 2">
    <name type="scientific">Panicum hallii var. hallii</name>
    <dbReference type="NCBI Taxonomy" id="1504633"/>
    <lineage>
        <taxon>Eukaryota</taxon>
        <taxon>Viridiplantae</taxon>
        <taxon>Streptophyta</taxon>
        <taxon>Embryophyta</taxon>
        <taxon>Tracheophyta</taxon>
        <taxon>Spermatophyta</taxon>
        <taxon>Magnoliopsida</taxon>
        <taxon>Liliopsida</taxon>
        <taxon>Poales</taxon>
        <taxon>Poaceae</taxon>
        <taxon>PACMAD clade</taxon>
        <taxon>Panicoideae</taxon>
        <taxon>Panicodae</taxon>
        <taxon>Paniceae</taxon>
        <taxon>Panicinae</taxon>
        <taxon>Panicum</taxon>
        <taxon>Panicum sect. Panicum</taxon>
    </lineage>
</organism>
<gene>
    <name evidence="1" type="ORF">GQ55_9G347300</name>
</gene>
<dbReference type="Gramene" id="PUZ39648">
    <property type="protein sequence ID" value="PUZ39648"/>
    <property type="gene ID" value="GQ55_9G347300"/>
</dbReference>
<dbReference type="Proteomes" id="UP000244336">
    <property type="component" value="Chromosome 9"/>
</dbReference>
<sequence>MRSREEVPSSSPFVCISSHGGVAKGRHYRHPLPFIVGSSGVGKGGRRPLELDGRDAAAASSSDYRLRELEFLFSMRACPSG</sequence>
<accession>A0A2T7C8J3</accession>
<evidence type="ECO:0000313" key="2">
    <source>
        <dbReference type="Proteomes" id="UP000244336"/>
    </source>
</evidence>
<dbReference type="AlphaFoldDB" id="A0A2T7C8J3"/>
<protein>
    <submittedName>
        <fullName evidence="1">Uncharacterized protein</fullName>
    </submittedName>
</protein>
<evidence type="ECO:0000313" key="1">
    <source>
        <dbReference type="EMBL" id="PUZ39648.1"/>
    </source>
</evidence>
<keyword evidence="2" id="KW-1185">Reference proteome</keyword>
<reference evidence="1 2" key="1">
    <citation type="submission" date="2018-04" db="EMBL/GenBank/DDBJ databases">
        <title>WGS assembly of Panicum hallii var. hallii HAL2.</title>
        <authorList>
            <person name="Lovell J."/>
            <person name="Jenkins J."/>
            <person name="Lowry D."/>
            <person name="Mamidi S."/>
            <person name="Sreedasyam A."/>
            <person name="Weng X."/>
            <person name="Barry K."/>
            <person name="Bonette J."/>
            <person name="Campitelli B."/>
            <person name="Daum C."/>
            <person name="Gordon S."/>
            <person name="Gould B."/>
            <person name="Lipzen A."/>
            <person name="MacQueen A."/>
            <person name="Palacio-Mejia J."/>
            <person name="Plott C."/>
            <person name="Shakirov E."/>
            <person name="Shu S."/>
            <person name="Yoshinaga Y."/>
            <person name="Zane M."/>
            <person name="Rokhsar D."/>
            <person name="Grimwood J."/>
            <person name="Schmutz J."/>
            <person name="Juenger T."/>
        </authorList>
    </citation>
    <scope>NUCLEOTIDE SEQUENCE [LARGE SCALE GENOMIC DNA]</scope>
    <source>
        <strain evidence="2">cv. HAL2</strain>
    </source>
</reference>
<name>A0A2T7C8J3_9POAL</name>
<dbReference type="EMBL" id="CM009757">
    <property type="protein sequence ID" value="PUZ39648.1"/>
    <property type="molecule type" value="Genomic_DNA"/>
</dbReference>